<dbReference type="Ensembl" id="ENSSGRT00000061995.1">
    <property type="protein sequence ID" value="ENSSGRP00000058089.1"/>
    <property type="gene ID" value="ENSSGRG00000030294.1"/>
</dbReference>
<dbReference type="OMA" id="NSHLYVA"/>
<dbReference type="GO" id="GO:0005737">
    <property type="term" value="C:cytoplasm"/>
    <property type="evidence" value="ECO:0007669"/>
    <property type="project" value="TreeGrafter"/>
</dbReference>
<dbReference type="Gene3D" id="3.40.50.720">
    <property type="entry name" value="NAD(P)-binding Rossmann-like Domain"/>
    <property type="match status" value="1"/>
</dbReference>
<dbReference type="AlphaFoldDB" id="A0A672P691"/>
<name>A0A672P691_SINGR</name>
<dbReference type="InterPro" id="IPR036291">
    <property type="entry name" value="NAD(P)-bd_dom_sf"/>
</dbReference>
<dbReference type="Pfam" id="PF13561">
    <property type="entry name" value="adh_short_C2"/>
    <property type="match status" value="1"/>
</dbReference>
<dbReference type="PANTHER" id="PTHR43544">
    <property type="entry name" value="SHORT-CHAIN DEHYDROGENASE/REDUCTASE"/>
    <property type="match status" value="1"/>
</dbReference>
<evidence type="ECO:0000313" key="1">
    <source>
        <dbReference type="Ensembl" id="ENSSGRP00000058089.1"/>
    </source>
</evidence>
<proteinExistence type="predicted"/>
<evidence type="ECO:0000313" key="2">
    <source>
        <dbReference type="Proteomes" id="UP000472262"/>
    </source>
</evidence>
<dbReference type="InParanoid" id="A0A672P691"/>
<organism evidence="1 2">
    <name type="scientific">Sinocyclocheilus grahami</name>
    <name type="common">Dianchi golden-line fish</name>
    <name type="synonym">Barbus grahami</name>
    <dbReference type="NCBI Taxonomy" id="75366"/>
    <lineage>
        <taxon>Eukaryota</taxon>
        <taxon>Metazoa</taxon>
        <taxon>Chordata</taxon>
        <taxon>Craniata</taxon>
        <taxon>Vertebrata</taxon>
        <taxon>Euteleostomi</taxon>
        <taxon>Actinopterygii</taxon>
        <taxon>Neopterygii</taxon>
        <taxon>Teleostei</taxon>
        <taxon>Ostariophysi</taxon>
        <taxon>Cypriniformes</taxon>
        <taxon>Cyprinidae</taxon>
        <taxon>Cyprininae</taxon>
        <taxon>Sinocyclocheilus</taxon>
    </lineage>
</organism>
<keyword evidence="2" id="KW-1185">Reference proteome</keyword>
<dbReference type="InterPro" id="IPR051468">
    <property type="entry name" value="Fungal_SecMetab_SDRs"/>
</dbReference>
<dbReference type="InterPro" id="IPR002347">
    <property type="entry name" value="SDR_fam"/>
</dbReference>
<dbReference type="Proteomes" id="UP000472262">
    <property type="component" value="Unassembled WGS sequence"/>
</dbReference>
<protein>
    <submittedName>
        <fullName evidence="1">Uncharacterized protein</fullName>
    </submittedName>
</protein>
<reference evidence="1" key="2">
    <citation type="submission" date="2025-09" db="UniProtKB">
        <authorList>
            <consortium name="Ensembl"/>
        </authorList>
    </citation>
    <scope>IDENTIFICATION</scope>
</reference>
<reference evidence="1" key="1">
    <citation type="submission" date="2025-08" db="UniProtKB">
        <authorList>
            <consortium name="Ensembl"/>
        </authorList>
    </citation>
    <scope>IDENTIFICATION</scope>
</reference>
<dbReference type="GO" id="GO:0016491">
    <property type="term" value="F:oxidoreductase activity"/>
    <property type="evidence" value="ECO:0007669"/>
    <property type="project" value="TreeGrafter"/>
</dbReference>
<sequence>MEAVKACNILITGPNQGANRGLGLEMAKQLLEVHCSNICHDQDGPDSEALRELAKKHPSVVTLVQLDVVDQWSIKESAKKVGSLLGKNGLNLLVNNAAMLPHKKNMMTATVEDMQNTFNTNVIGPLFEYLPYLRTAAKAKGRPGMSCNIAAVINISTDSASMSIVPVMKEPFPPFPYSINKVCKNPKTLIGVRNSHLYVASIDVRESVEGMLCVIGSLTEKQNGAFLDYTGKTMPW</sequence>
<accession>A0A672P691</accession>
<dbReference type="PANTHER" id="PTHR43544:SF33">
    <property type="entry name" value="C-FACTOR"/>
    <property type="match status" value="1"/>
</dbReference>
<dbReference type="SUPFAM" id="SSF51735">
    <property type="entry name" value="NAD(P)-binding Rossmann-fold domains"/>
    <property type="match status" value="1"/>
</dbReference>